<proteinExistence type="predicted"/>
<reference evidence="1 2" key="1">
    <citation type="submission" date="2014-10" db="EMBL/GenBank/DDBJ databases">
        <title>Genome sequence of Erwinia typographi M043b.</title>
        <authorList>
            <person name="Chan K.-G."/>
            <person name="Tan W.-S."/>
        </authorList>
    </citation>
    <scope>NUCLEOTIDE SEQUENCE [LARGE SCALE GENOMIC DNA]</scope>
    <source>
        <strain evidence="1 2">M043b</strain>
    </source>
</reference>
<name>A0A0A3YMC7_9GAMM</name>
<dbReference type="eggNOG" id="ENOG5032T7P">
    <property type="taxonomic scope" value="Bacteria"/>
</dbReference>
<dbReference type="AlphaFoldDB" id="A0A0A3YMC7"/>
<keyword evidence="2" id="KW-1185">Reference proteome</keyword>
<gene>
    <name evidence="1" type="ORF">NG99_24990</name>
</gene>
<protein>
    <submittedName>
        <fullName evidence="1">Uncharacterized protein</fullName>
    </submittedName>
</protein>
<accession>A0A0A3YMC7</accession>
<dbReference type="RefSeq" id="WP_034899059.1">
    <property type="nucleotide sequence ID" value="NZ_JRUQ01000090.1"/>
</dbReference>
<comment type="caution">
    <text evidence="1">The sequence shown here is derived from an EMBL/GenBank/DDBJ whole genome shotgun (WGS) entry which is preliminary data.</text>
</comment>
<dbReference type="EMBL" id="JRUQ01000090">
    <property type="protein sequence ID" value="KGT86669.1"/>
    <property type="molecule type" value="Genomic_DNA"/>
</dbReference>
<dbReference type="STRING" id="371042.NG99_24990"/>
<evidence type="ECO:0000313" key="2">
    <source>
        <dbReference type="Proteomes" id="UP000030351"/>
    </source>
</evidence>
<organism evidence="1 2">
    <name type="scientific">Erwinia typographi</name>
    <dbReference type="NCBI Taxonomy" id="371042"/>
    <lineage>
        <taxon>Bacteria</taxon>
        <taxon>Pseudomonadati</taxon>
        <taxon>Pseudomonadota</taxon>
        <taxon>Gammaproteobacteria</taxon>
        <taxon>Enterobacterales</taxon>
        <taxon>Erwiniaceae</taxon>
        <taxon>Erwinia</taxon>
    </lineage>
</organism>
<evidence type="ECO:0000313" key="1">
    <source>
        <dbReference type="EMBL" id="KGT86669.1"/>
    </source>
</evidence>
<dbReference type="Proteomes" id="UP000030351">
    <property type="component" value="Unassembled WGS sequence"/>
</dbReference>
<sequence>MFRFLFSLFSSPEFLLEVMSKRDIEESIEEGDRIIIDEDGSAAVNISSPEVREDFARHVNALRRV</sequence>